<dbReference type="InterPro" id="IPR006767">
    <property type="entry name" value="Cwf19-like_C_dom-2"/>
</dbReference>
<feature type="domain" description="Cwf19-like protein C-terminal" evidence="1">
    <location>
        <begin position="4"/>
        <end position="76"/>
    </location>
</feature>
<dbReference type="PANTHER" id="PTHR12072:SF4">
    <property type="entry name" value="CWF19-LIKE PROTEIN 1"/>
    <property type="match status" value="1"/>
</dbReference>
<proteinExistence type="predicted"/>
<gene>
    <name evidence="2" type="ORF">ILEXP_LOCUS41966</name>
</gene>
<comment type="caution">
    <text evidence="2">The sequence shown here is derived from an EMBL/GenBank/DDBJ whole genome shotgun (WGS) entry which is preliminary data.</text>
</comment>
<accession>A0ABC8TWV6</accession>
<organism evidence="2 3">
    <name type="scientific">Ilex paraguariensis</name>
    <name type="common">yerba mate</name>
    <dbReference type="NCBI Taxonomy" id="185542"/>
    <lineage>
        <taxon>Eukaryota</taxon>
        <taxon>Viridiplantae</taxon>
        <taxon>Streptophyta</taxon>
        <taxon>Embryophyta</taxon>
        <taxon>Tracheophyta</taxon>
        <taxon>Spermatophyta</taxon>
        <taxon>Magnoliopsida</taxon>
        <taxon>eudicotyledons</taxon>
        <taxon>Gunneridae</taxon>
        <taxon>Pentapetalae</taxon>
        <taxon>asterids</taxon>
        <taxon>campanulids</taxon>
        <taxon>Aquifoliales</taxon>
        <taxon>Aquifoliaceae</taxon>
        <taxon>Ilex</taxon>
    </lineage>
</organism>
<keyword evidence="3" id="KW-1185">Reference proteome</keyword>
<dbReference type="AlphaFoldDB" id="A0ABC8TWV6"/>
<dbReference type="Proteomes" id="UP001642360">
    <property type="component" value="Unassembled WGS sequence"/>
</dbReference>
<dbReference type="EMBL" id="CAUOFW020005952">
    <property type="protein sequence ID" value="CAK9172321.1"/>
    <property type="molecule type" value="Genomic_DNA"/>
</dbReference>
<dbReference type="InterPro" id="IPR040194">
    <property type="entry name" value="Cwf19-like"/>
</dbReference>
<dbReference type="Pfam" id="PF04676">
    <property type="entry name" value="CwfJ_C_2"/>
    <property type="match status" value="1"/>
</dbReference>
<evidence type="ECO:0000313" key="3">
    <source>
        <dbReference type="Proteomes" id="UP001642360"/>
    </source>
</evidence>
<sequence>MQFDRNCSLFYVELPGGAILAHAAEDNEKFPTQFGREVLAGLLNMADRADWRNCKLSKEEEIKMAESFKSRFEEYDPNQ</sequence>
<evidence type="ECO:0000313" key="2">
    <source>
        <dbReference type="EMBL" id="CAK9172321.1"/>
    </source>
</evidence>
<reference evidence="2 3" key="1">
    <citation type="submission" date="2024-02" db="EMBL/GenBank/DDBJ databases">
        <authorList>
            <person name="Vignale AGUSTIN F."/>
            <person name="Sosa J E."/>
            <person name="Modenutti C."/>
        </authorList>
    </citation>
    <scope>NUCLEOTIDE SEQUENCE [LARGE SCALE GENOMIC DNA]</scope>
</reference>
<protein>
    <recommendedName>
        <fullName evidence="1">Cwf19-like protein C-terminal domain-containing protein</fullName>
    </recommendedName>
</protein>
<dbReference type="PANTHER" id="PTHR12072">
    <property type="entry name" value="CWF19, CELL CYCLE CONTROL PROTEIN"/>
    <property type="match status" value="1"/>
</dbReference>
<evidence type="ECO:0000259" key="1">
    <source>
        <dbReference type="Pfam" id="PF04676"/>
    </source>
</evidence>
<name>A0ABC8TWV6_9AQUA</name>